<keyword evidence="2 5" id="KW-0812">Transmembrane</keyword>
<feature type="transmembrane region" description="Helical" evidence="5">
    <location>
        <begin position="211"/>
        <end position="232"/>
    </location>
</feature>
<dbReference type="Gene3D" id="1.10.357.140">
    <property type="entry name" value="UbiA prenyltransferase"/>
    <property type="match status" value="1"/>
</dbReference>
<dbReference type="Pfam" id="PF01040">
    <property type="entry name" value="UbiA"/>
    <property type="match status" value="1"/>
</dbReference>
<keyword evidence="3 5" id="KW-1133">Transmembrane helix</keyword>
<feature type="transmembrane region" description="Helical" evidence="5">
    <location>
        <begin position="244"/>
        <end position="266"/>
    </location>
</feature>
<feature type="transmembrane region" description="Helical" evidence="5">
    <location>
        <begin position="149"/>
        <end position="165"/>
    </location>
</feature>
<sequence>MPAPRPPATSPDDRGSALGRASALVRAAHAGPTVAVTLFALGYGVLGADLAAGRLALVVLAVLAGQLVIGWTNDWADAGVDAAAGRTDKPVAAGQVSRRAVGTAAAVAALACVVVSLLLGPAAAAVSLLVVACGVGYDLGLKGTLASPLPYAVAFGVLPAVATLAQRPAVWPPAAVCVAAGLLGVAAHLANTIPDAEEDERTGVRGLPQRLGPQVSALLAVLVITVAALVLLPGAVDGGGVRAVVATMLLGTGVLVAVLAGAQVLVTGWAGGPGPRHDRRAVGRSAFWLVVAAAALVVAGFLAS</sequence>
<evidence type="ECO:0000256" key="5">
    <source>
        <dbReference type="SAM" id="Phobius"/>
    </source>
</evidence>
<dbReference type="Proteomes" id="UP001595685">
    <property type="component" value="Unassembled WGS sequence"/>
</dbReference>
<accession>A0ABV7WFP3</accession>
<feature type="transmembrane region" description="Helical" evidence="5">
    <location>
        <begin position="286"/>
        <end position="303"/>
    </location>
</feature>
<name>A0ABV7WFP3_9MICO</name>
<keyword evidence="7" id="KW-1185">Reference proteome</keyword>
<feature type="transmembrane region" description="Helical" evidence="5">
    <location>
        <begin position="104"/>
        <end position="137"/>
    </location>
</feature>
<dbReference type="InterPro" id="IPR044878">
    <property type="entry name" value="UbiA_sf"/>
</dbReference>
<dbReference type="RefSeq" id="WP_376983778.1">
    <property type="nucleotide sequence ID" value="NZ_JBHRWW010000005.1"/>
</dbReference>
<feature type="transmembrane region" description="Helical" evidence="5">
    <location>
        <begin position="27"/>
        <end position="48"/>
    </location>
</feature>
<evidence type="ECO:0000256" key="2">
    <source>
        <dbReference type="ARBA" id="ARBA00022692"/>
    </source>
</evidence>
<proteinExistence type="predicted"/>
<evidence type="ECO:0000313" key="6">
    <source>
        <dbReference type="EMBL" id="MFC3688644.1"/>
    </source>
</evidence>
<organism evidence="6 7">
    <name type="scientific">Aquipuribacter hungaricus</name>
    <dbReference type="NCBI Taxonomy" id="545624"/>
    <lineage>
        <taxon>Bacteria</taxon>
        <taxon>Bacillati</taxon>
        <taxon>Actinomycetota</taxon>
        <taxon>Actinomycetes</taxon>
        <taxon>Micrococcales</taxon>
        <taxon>Intrasporangiaceae</taxon>
        <taxon>Aquipuribacter</taxon>
    </lineage>
</organism>
<dbReference type="EMBL" id="JBHRWW010000005">
    <property type="protein sequence ID" value="MFC3688644.1"/>
    <property type="molecule type" value="Genomic_DNA"/>
</dbReference>
<evidence type="ECO:0000256" key="3">
    <source>
        <dbReference type="ARBA" id="ARBA00022989"/>
    </source>
</evidence>
<feature type="transmembrane region" description="Helical" evidence="5">
    <location>
        <begin position="171"/>
        <end position="190"/>
    </location>
</feature>
<evidence type="ECO:0000313" key="7">
    <source>
        <dbReference type="Proteomes" id="UP001595685"/>
    </source>
</evidence>
<evidence type="ECO:0000256" key="4">
    <source>
        <dbReference type="ARBA" id="ARBA00023136"/>
    </source>
</evidence>
<dbReference type="InterPro" id="IPR000537">
    <property type="entry name" value="UbiA_prenyltransferase"/>
</dbReference>
<comment type="subcellular location">
    <subcellularLocation>
        <location evidence="1">Membrane</location>
        <topology evidence="1">Multi-pass membrane protein</topology>
    </subcellularLocation>
</comment>
<evidence type="ECO:0000256" key="1">
    <source>
        <dbReference type="ARBA" id="ARBA00004141"/>
    </source>
</evidence>
<reference evidence="7" key="1">
    <citation type="journal article" date="2019" name="Int. J. Syst. Evol. Microbiol.">
        <title>The Global Catalogue of Microorganisms (GCM) 10K type strain sequencing project: providing services to taxonomists for standard genome sequencing and annotation.</title>
        <authorList>
            <consortium name="The Broad Institute Genomics Platform"/>
            <consortium name="The Broad Institute Genome Sequencing Center for Infectious Disease"/>
            <person name="Wu L."/>
            <person name="Ma J."/>
        </authorList>
    </citation>
    <scope>NUCLEOTIDE SEQUENCE [LARGE SCALE GENOMIC DNA]</scope>
    <source>
        <strain evidence="7">NCAIM B.02333</strain>
    </source>
</reference>
<comment type="caution">
    <text evidence="6">The sequence shown here is derived from an EMBL/GenBank/DDBJ whole genome shotgun (WGS) entry which is preliminary data.</text>
</comment>
<feature type="transmembrane region" description="Helical" evidence="5">
    <location>
        <begin position="55"/>
        <end position="72"/>
    </location>
</feature>
<keyword evidence="4 5" id="KW-0472">Membrane</keyword>
<protein>
    <submittedName>
        <fullName evidence="6">UbiA family prenyltransferase</fullName>
    </submittedName>
</protein>
<gene>
    <name evidence="6" type="ORF">ACFOLH_09855</name>
</gene>